<dbReference type="EMBL" id="JACSPO010000001">
    <property type="protein sequence ID" value="MBD8060868.1"/>
    <property type="molecule type" value="Genomic_DNA"/>
</dbReference>
<dbReference type="PANTHER" id="PTHR43539">
    <property type="entry name" value="FLAVIN-BINDING MONOOXYGENASE-LIKE PROTEIN (AFU_ORTHOLOGUE AFUA_4G09220)"/>
    <property type="match status" value="1"/>
</dbReference>
<dbReference type="InterPro" id="IPR050982">
    <property type="entry name" value="Auxin_biosynth/cation_transpt"/>
</dbReference>
<dbReference type="Proteomes" id="UP000661894">
    <property type="component" value="Unassembled WGS sequence"/>
</dbReference>
<evidence type="ECO:0000313" key="2">
    <source>
        <dbReference type="EMBL" id="MBD8060868.1"/>
    </source>
</evidence>
<dbReference type="PRINTS" id="PR00469">
    <property type="entry name" value="PNDRDTASEII"/>
</dbReference>
<dbReference type="RefSeq" id="WP_251838022.1">
    <property type="nucleotide sequence ID" value="NZ_JACSPO010000001.1"/>
</dbReference>
<reference evidence="2 3" key="1">
    <citation type="submission" date="2020-08" db="EMBL/GenBank/DDBJ databases">
        <title>A Genomic Blueprint of the Chicken Gut Microbiome.</title>
        <authorList>
            <person name="Gilroy R."/>
            <person name="Ravi A."/>
            <person name="Getino M."/>
            <person name="Pursley I."/>
            <person name="Horton D.L."/>
            <person name="Alikhan N.-F."/>
            <person name="Baker D."/>
            <person name="Gharbi K."/>
            <person name="Hall N."/>
            <person name="Watson M."/>
            <person name="Adriaenssens E.M."/>
            <person name="Foster-Nyarko E."/>
            <person name="Jarju S."/>
            <person name="Secka A."/>
            <person name="Antonio M."/>
            <person name="Oren A."/>
            <person name="Chaudhuri R."/>
            <person name="La Ragione R.M."/>
            <person name="Hildebrand F."/>
            <person name="Pallen M.J."/>
        </authorList>
    </citation>
    <scope>NUCLEOTIDE SEQUENCE [LARGE SCALE GENOMIC DNA]</scope>
    <source>
        <strain evidence="2 3">Sa1BUA1</strain>
    </source>
</reference>
<organism evidence="2 3">
    <name type="scientific">Oceanitalea stevensii</name>
    <dbReference type="NCBI Taxonomy" id="2763072"/>
    <lineage>
        <taxon>Bacteria</taxon>
        <taxon>Bacillati</taxon>
        <taxon>Actinomycetota</taxon>
        <taxon>Actinomycetes</taxon>
        <taxon>Micrococcales</taxon>
        <taxon>Bogoriellaceae</taxon>
        <taxon>Georgenia</taxon>
    </lineage>
</organism>
<dbReference type="PRINTS" id="PR00368">
    <property type="entry name" value="FADPNR"/>
</dbReference>
<gene>
    <name evidence="2" type="ORF">H9624_00840</name>
</gene>
<keyword evidence="1" id="KW-0560">Oxidoreductase</keyword>
<comment type="caution">
    <text evidence="2">The sequence shown here is derived from an EMBL/GenBank/DDBJ whole genome shotgun (WGS) entry which is preliminary data.</text>
</comment>
<dbReference type="Gene3D" id="3.50.50.60">
    <property type="entry name" value="FAD/NAD(P)-binding domain"/>
    <property type="match status" value="1"/>
</dbReference>
<protein>
    <submittedName>
        <fullName evidence="2">FAD-dependent oxidoreductase</fullName>
    </submittedName>
</protein>
<dbReference type="Pfam" id="PF13738">
    <property type="entry name" value="Pyr_redox_3"/>
    <property type="match status" value="1"/>
</dbReference>
<evidence type="ECO:0000256" key="1">
    <source>
        <dbReference type="ARBA" id="ARBA00023002"/>
    </source>
</evidence>
<dbReference type="InterPro" id="IPR036188">
    <property type="entry name" value="FAD/NAD-bd_sf"/>
</dbReference>
<accession>A0ABR8YYJ5</accession>
<sequence length="360" mass="37872">MDHTIVIGAGQAGLAAGYHLARRGLPVTILEADDRVGGAWNHRWDSMRVFTPAPSIGLPGVPFPRGEMFPAGAQVAEYLSAYAERVGLDVRTGVAVDGVFRDGERFQVTAGAASFTAANVVLATGAERVPNVPSVAERLSSRIVQLHSADYRNPSQLQPGGVAVVGAANSGADLALELAATHEVVLCGRHPGHIPLRIESRAMLAVFPLIALTWNHVLTRETPPGRRSREKVLAGRGAPLIRVKPWDLDAAGVRRAGRVVDVTDGLPVTADGDVLDVANVVWATGFLPGHGWLELPGLDSSGFLDNDRGAVTGQPGLYVLGQLFQHRFSSHNALGVVLDAELVVGDIARRAVGAGASVRP</sequence>
<dbReference type="SUPFAM" id="SSF51905">
    <property type="entry name" value="FAD/NAD(P)-binding domain"/>
    <property type="match status" value="2"/>
</dbReference>
<keyword evidence="3" id="KW-1185">Reference proteome</keyword>
<evidence type="ECO:0000313" key="3">
    <source>
        <dbReference type="Proteomes" id="UP000661894"/>
    </source>
</evidence>
<proteinExistence type="predicted"/>
<dbReference type="PANTHER" id="PTHR43539:SF78">
    <property type="entry name" value="FLAVIN-CONTAINING MONOOXYGENASE"/>
    <property type="match status" value="1"/>
</dbReference>
<name>A0ABR8YYJ5_9MICO</name>